<evidence type="ECO:0000313" key="9">
    <source>
        <dbReference type="EMBL" id="MEW9503167.1"/>
    </source>
</evidence>
<keyword evidence="2" id="KW-0813">Transport</keyword>
<dbReference type="PANTHER" id="PTHR43266:SF9">
    <property type="entry name" value="PERMEASE, MAJOR FACILITATOR SUPERFAMILY-RELATED"/>
    <property type="match status" value="1"/>
</dbReference>
<evidence type="ECO:0000256" key="3">
    <source>
        <dbReference type="ARBA" id="ARBA00022475"/>
    </source>
</evidence>
<keyword evidence="6 7" id="KW-0472">Membrane</keyword>
<dbReference type="InterPro" id="IPR036259">
    <property type="entry name" value="MFS_trans_sf"/>
</dbReference>
<evidence type="ECO:0000256" key="4">
    <source>
        <dbReference type="ARBA" id="ARBA00022692"/>
    </source>
</evidence>
<feature type="transmembrane region" description="Helical" evidence="7">
    <location>
        <begin position="169"/>
        <end position="191"/>
    </location>
</feature>
<evidence type="ECO:0000256" key="7">
    <source>
        <dbReference type="SAM" id="Phobius"/>
    </source>
</evidence>
<comment type="caution">
    <text evidence="9">The sequence shown here is derived from an EMBL/GenBank/DDBJ whole genome shotgun (WGS) entry which is preliminary data.</text>
</comment>
<dbReference type="PROSITE" id="PS50850">
    <property type="entry name" value="MFS"/>
    <property type="match status" value="1"/>
</dbReference>
<dbReference type="InterPro" id="IPR020846">
    <property type="entry name" value="MFS_dom"/>
</dbReference>
<evidence type="ECO:0000256" key="2">
    <source>
        <dbReference type="ARBA" id="ARBA00022448"/>
    </source>
</evidence>
<feature type="transmembrane region" description="Helical" evidence="7">
    <location>
        <begin position="318"/>
        <end position="343"/>
    </location>
</feature>
<gene>
    <name evidence="9" type="ORF">AB1471_15425</name>
</gene>
<feature type="transmembrane region" description="Helical" evidence="7">
    <location>
        <begin position="355"/>
        <end position="374"/>
    </location>
</feature>
<dbReference type="EMBL" id="JBFMIA010000025">
    <property type="protein sequence ID" value="MEW9503167.1"/>
    <property type="molecule type" value="Genomic_DNA"/>
</dbReference>
<evidence type="ECO:0000256" key="6">
    <source>
        <dbReference type="ARBA" id="ARBA00023136"/>
    </source>
</evidence>
<dbReference type="PANTHER" id="PTHR43266">
    <property type="entry name" value="MACROLIDE-EFFLUX PROTEIN"/>
    <property type="match status" value="1"/>
</dbReference>
<dbReference type="SUPFAM" id="SSF103473">
    <property type="entry name" value="MFS general substrate transporter"/>
    <property type="match status" value="1"/>
</dbReference>
<organism evidence="9 10">
    <name type="scientific">Jeotgalibacillus marinus</name>
    <dbReference type="NCBI Taxonomy" id="86667"/>
    <lineage>
        <taxon>Bacteria</taxon>
        <taxon>Bacillati</taxon>
        <taxon>Bacillota</taxon>
        <taxon>Bacilli</taxon>
        <taxon>Bacillales</taxon>
        <taxon>Caryophanaceae</taxon>
        <taxon>Jeotgalibacillus</taxon>
    </lineage>
</organism>
<feature type="domain" description="Major facilitator superfamily (MFS) profile" evidence="8">
    <location>
        <begin position="1"/>
        <end position="197"/>
    </location>
</feature>
<accession>A0ABV3Q741</accession>
<feature type="transmembrane region" description="Helical" evidence="7">
    <location>
        <begin position="9"/>
        <end position="35"/>
    </location>
</feature>
<feature type="transmembrane region" description="Helical" evidence="7">
    <location>
        <begin position="101"/>
        <end position="128"/>
    </location>
</feature>
<evidence type="ECO:0000256" key="5">
    <source>
        <dbReference type="ARBA" id="ARBA00022989"/>
    </source>
</evidence>
<keyword evidence="4 7" id="KW-0812">Transmembrane</keyword>
<feature type="transmembrane region" description="Helical" evidence="7">
    <location>
        <begin position="285"/>
        <end position="306"/>
    </location>
</feature>
<dbReference type="RefSeq" id="WP_367780655.1">
    <property type="nucleotide sequence ID" value="NZ_JBFMIA010000025.1"/>
</dbReference>
<feature type="transmembrane region" description="Helical" evidence="7">
    <location>
        <begin position="140"/>
        <end position="163"/>
    </location>
</feature>
<feature type="transmembrane region" description="Helical" evidence="7">
    <location>
        <begin position="380"/>
        <end position="402"/>
    </location>
</feature>
<evidence type="ECO:0000313" key="10">
    <source>
        <dbReference type="Proteomes" id="UP001556040"/>
    </source>
</evidence>
<dbReference type="Gene3D" id="1.20.1250.20">
    <property type="entry name" value="MFS general substrate transporter like domains"/>
    <property type="match status" value="1"/>
</dbReference>
<reference evidence="9 10" key="1">
    <citation type="journal article" date="1979" name="Int. J. Syst. Evol. Microbiol.">
        <title>Bacillus globisporus subsp. marinus subsp. nov.</title>
        <authorList>
            <person name="Liu H."/>
        </authorList>
    </citation>
    <scope>NUCLEOTIDE SEQUENCE [LARGE SCALE GENOMIC DNA]</scope>
    <source>
        <strain evidence="9 10">DSM 1297</strain>
    </source>
</reference>
<feature type="transmembrane region" description="Helical" evidence="7">
    <location>
        <begin position="41"/>
        <end position="62"/>
    </location>
</feature>
<keyword evidence="3" id="KW-1003">Cell membrane</keyword>
<comment type="subcellular location">
    <subcellularLocation>
        <location evidence="1">Cell membrane</location>
        <topology evidence="1">Multi-pass membrane protein</topology>
    </subcellularLocation>
</comment>
<name>A0ABV3Q741_9BACL</name>
<sequence>MVGAIKKNLVLFLLSKTVAVLGSNIYGFAISWYILAETGSALNFGVALLLSTLPRVLLSPIAGTLSDRWNRKRIIITSDFACAIWLAIVLLLFSFVNQEIWLLYLATVVLSILNTFYSSAVTSAIYNMVGPNYLQKAMSLNQGVVSLSGVLAPALAGIFFVIFPITTFMIINIIAFIISGIASILINYELFAEKKEKKQETSIFADLKFGLFYVKTQPLLLHLIVIFFFINFWFSVYPVTIPYLVTTIRGMEEFHLGFINSTFAAGMMLMAIIFSARAEVKRTELALFGGVGSLAIVLILIGLPSFPSMIQVSNMIILPYLMLMVLILSSSIMIINLPIQVLIQKSTPDDYRGRVMSLIETGTSAMVPLGYLIFGVLLEIIPAWILLGICGVSIISFIVYHIRNKVVIQLLREADQTKNRVLEGESVVNKSEVL</sequence>
<protein>
    <submittedName>
        <fullName evidence="9">MFS transporter</fullName>
    </submittedName>
</protein>
<evidence type="ECO:0000256" key="1">
    <source>
        <dbReference type="ARBA" id="ARBA00004651"/>
    </source>
</evidence>
<dbReference type="Proteomes" id="UP001556040">
    <property type="component" value="Unassembled WGS sequence"/>
</dbReference>
<feature type="transmembrane region" description="Helical" evidence="7">
    <location>
        <begin position="212"/>
        <end position="234"/>
    </location>
</feature>
<feature type="transmembrane region" description="Helical" evidence="7">
    <location>
        <begin position="74"/>
        <end position="95"/>
    </location>
</feature>
<feature type="transmembrane region" description="Helical" evidence="7">
    <location>
        <begin position="254"/>
        <end position="273"/>
    </location>
</feature>
<dbReference type="CDD" id="cd06173">
    <property type="entry name" value="MFS_MefA_like"/>
    <property type="match status" value="1"/>
</dbReference>
<dbReference type="Pfam" id="PF07690">
    <property type="entry name" value="MFS_1"/>
    <property type="match status" value="1"/>
</dbReference>
<keyword evidence="10" id="KW-1185">Reference proteome</keyword>
<proteinExistence type="predicted"/>
<keyword evidence="5 7" id="KW-1133">Transmembrane helix</keyword>
<dbReference type="InterPro" id="IPR011701">
    <property type="entry name" value="MFS"/>
</dbReference>
<evidence type="ECO:0000259" key="8">
    <source>
        <dbReference type="PROSITE" id="PS50850"/>
    </source>
</evidence>